<sequence>MLGIVSRIEQQALSAGDLPSGYENSFVNFFKRSFKYGETFPGDPYLCYREHMYESAPLAEVRQTAIVLPCLILETLAEHETKQKAYHGLKDHLRKPCEGRKLYSTAIYLERTLDEAYYPALWKEALEDRNQKQVVSREFRYHVERERREGEDNDQLSAHELDREREGRRHFAVQWKRDVEAAGVAIGKRLFRSRSRNPDHSYRVGVPTACGQADDLVRDQSSSDKNDLTPILVVPQLWIWRLGNTIVSAQALTRSTSTLGTDPEKGWQLHLVTRASPELQIAAIVSDQIDLFGQPQAHGLAPLDFFELGICRLLSDAERYVARRAYKDLKIDKEASLLNDTADIKTELAMMKHVLTQQKEVLDPVLRALAQSPVERNDGAIDDQISTLGASSSNVPKEPTLASHEHMLTARQKALSSMDTLQKYFDRIEKILRDAEHVEKMIQDQLELKRSYVSIRDARAGLVVAVSVIGFTAVTMIFTPLSFITGLFQLPLESLARTMVPVAGAGSTNSVNDTVNSSGNDAGNDSGDDDSAYTSAEVARWFVTTEFATLAVTLALSVGVYFLFIQLHDQQDSSTKESFDNKNKPSQVRSRWLSKLRSWRAPGKQESTSVNGSPGAEFKEGKEAV</sequence>
<comment type="caution">
    <text evidence="3">The sequence shown here is derived from an EMBL/GenBank/DDBJ whole genome shotgun (WGS) entry which is preliminary data.</text>
</comment>
<evidence type="ECO:0008006" key="5">
    <source>
        <dbReference type="Google" id="ProtNLM"/>
    </source>
</evidence>
<keyword evidence="2" id="KW-1133">Transmembrane helix</keyword>
<keyword evidence="2" id="KW-0472">Membrane</keyword>
<dbReference type="OrthoDB" id="341259at2759"/>
<feature type="transmembrane region" description="Helical" evidence="2">
    <location>
        <begin position="460"/>
        <end position="484"/>
    </location>
</feature>
<organism evidence="3 4">
    <name type="scientific">Pseudocercospora fuligena</name>
    <dbReference type="NCBI Taxonomy" id="685502"/>
    <lineage>
        <taxon>Eukaryota</taxon>
        <taxon>Fungi</taxon>
        <taxon>Dikarya</taxon>
        <taxon>Ascomycota</taxon>
        <taxon>Pezizomycotina</taxon>
        <taxon>Dothideomycetes</taxon>
        <taxon>Dothideomycetidae</taxon>
        <taxon>Mycosphaerellales</taxon>
        <taxon>Mycosphaerellaceae</taxon>
        <taxon>Pseudocercospora</taxon>
    </lineage>
</organism>
<reference evidence="3" key="1">
    <citation type="submission" date="2020-04" db="EMBL/GenBank/DDBJ databases">
        <title>Draft genome resource of the tomato pathogen Pseudocercospora fuligena.</title>
        <authorList>
            <person name="Zaccaron A."/>
        </authorList>
    </citation>
    <scope>NUCLEOTIDE SEQUENCE</scope>
    <source>
        <strain evidence="3">PF001</strain>
    </source>
</reference>
<keyword evidence="4" id="KW-1185">Reference proteome</keyword>
<evidence type="ECO:0000313" key="4">
    <source>
        <dbReference type="Proteomes" id="UP000660729"/>
    </source>
</evidence>
<dbReference type="AlphaFoldDB" id="A0A8H6RH44"/>
<dbReference type="Proteomes" id="UP000660729">
    <property type="component" value="Unassembled WGS sequence"/>
</dbReference>
<evidence type="ECO:0000313" key="3">
    <source>
        <dbReference type="EMBL" id="KAF7192391.1"/>
    </source>
</evidence>
<accession>A0A8H6RH44</accession>
<feature type="compositionally biased region" description="Basic and acidic residues" evidence="1">
    <location>
        <begin position="574"/>
        <end position="583"/>
    </location>
</feature>
<feature type="region of interest" description="Disordered" evidence="1">
    <location>
        <begin position="574"/>
        <end position="625"/>
    </location>
</feature>
<evidence type="ECO:0000256" key="2">
    <source>
        <dbReference type="SAM" id="Phobius"/>
    </source>
</evidence>
<protein>
    <recommendedName>
        <fullName evidence="5">Ankyrin repeat protein</fullName>
    </recommendedName>
</protein>
<evidence type="ECO:0000256" key="1">
    <source>
        <dbReference type="SAM" id="MobiDB-lite"/>
    </source>
</evidence>
<feature type="region of interest" description="Disordered" evidence="1">
    <location>
        <begin position="507"/>
        <end position="530"/>
    </location>
</feature>
<name>A0A8H6RH44_9PEZI</name>
<dbReference type="EMBL" id="JABCIY010000148">
    <property type="protein sequence ID" value="KAF7192391.1"/>
    <property type="molecule type" value="Genomic_DNA"/>
</dbReference>
<feature type="compositionally biased region" description="Low complexity" evidence="1">
    <location>
        <begin position="507"/>
        <end position="525"/>
    </location>
</feature>
<keyword evidence="2" id="KW-0812">Transmembrane</keyword>
<gene>
    <name evidence="3" type="ORF">HII31_06423</name>
</gene>
<feature type="transmembrane region" description="Helical" evidence="2">
    <location>
        <begin position="547"/>
        <end position="567"/>
    </location>
</feature>
<proteinExistence type="predicted"/>